<dbReference type="PANTHER" id="PTHR43179">
    <property type="entry name" value="RHAMNOSYLTRANSFERASE WBBL"/>
    <property type="match status" value="1"/>
</dbReference>
<dbReference type="Gene3D" id="3.90.550.10">
    <property type="entry name" value="Spore Coat Polysaccharide Biosynthesis Protein SpsA, Chain A"/>
    <property type="match status" value="1"/>
</dbReference>
<dbReference type="CDD" id="cd04186">
    <property type="entry name" value="GT_2_like_c"/>
    <property type="match status" value="1"/>
</dbReference>
<dbReference type="InterPro" id="IPR029044">
    <property type="entry name" value="Nucleotide-diphossugar_trans"/>
</dbReference>
<proteinExistence type="inferred from homology"/>
<organism evidence="5 6">
    <name type="scientific">Candidatus Lokiarchaeum ossiferum</name>
    <dbReference type="NCBI Taxonomy" id="2951803"/>
    <lineage>
        <taxon>Archaea</taxon>
        <taxon>Promethearchaeati</taxon>
        <taxon>Promethearchaeota</taxon>
        <taxon>Promethearchaeia</taxon>
        <taxon>Promethearchaeales</taxon>
        <taxon>Promethearchaeaceae</taxon>
        <taxon>Candidatus Lokiarchaeum</taxon>
    </lineage>
</organism>
<keyword evidence="2" id="KW-0328">Glycosyltransferase</keyword>
<sequence length="355" mass="41419">MENEQISSNYNLTVIFVNYHSFSLLKAALSTLDDQIYHNFQIAIVDNTPGVVEYQKLQQLVQKRKTDRNLATIHLFKPKFNLGFAGGNNFAIKRLNSDFYFLLNCDTEIPTPDFLSQIMEYLYNHPAVGFLSPKMLFYAAPMRIWYAGAQIAPSKFSFISHNGLYKLDSSTYSQIRETDFACGAAMFVSHKVIQKVGLLDELFFMYAEETDWNVRAKHAGFQIIYFPPVSLFHKVDLFTESNKWGYRKNYFQVYLYNRNKIIFMLKNYAGREIFLFFTRYELKTLVAELYLAIKMNQPLFIKDFLQSIVRGVQIGIRRRTHRTCSTLLRKEMAFLSRVQKVSRSTSSSQKVDCNN</sequence>
<keyword evidence="6" id="KW-1185">Reference proteome</keyword>
<evidence type="ECO:0000256" key="2">
    <source>
        <dbReference type="ARBA" id="ARBA00022676"/>
    </source>
</evidence>
<accession>A0ABY6HX65</accession>
<dbReference type="Proteomes" id="UP001208689">
    <property type="component" value="Chromosome"/>
</dbReference>
<dbReference type="EMBL" id="CP104013">
    <property type="protein sequence ID" value="UYP48005.1"/>
    <property type="molecule type" value="Genomic_DNA"/>
</dbReference>
<reference evidence="5" key="1">
    <citation type="submission" date="2022-09" db="EMBL/GenBank/DDBJ databases">
        <title>Actin cytoskeleton and complex cell architecture in an #Asgard archaeon.</title>
        <authorList>
            <person name="Ponce Toledo R.I."/>
            <person name="Schleper C."/>
            <person name="Rodrigues Oliveira T."/>
            <person name="Wollweber F."/>
            <person name="Xu J."/>
            <person name="Rittmann S."/>
            <person name="Klingl A."/>
            <person name="Pilhofer M."/>
        </authorList>
    </citation>
    <scope>NUCLEOTIDE SEQUENCE</scope>
    <source>
        <strain evidence="5">B-35</strain>
    </source>
</reference>
<evidence type="ECO:0000259" key="4">
    <source>
        <dbReference type="Pfam" id="PF00535"/>
    </source>
</evidence>
<keyword evidence="3" id="KW-0808">Transferase</keyword>
<feature type="domain" description="Glycosyltransferase 2-like" evidence="4">
    <location>
        <begin position="13"/>
        <end position="145"/>
    </location>
</feature>
<evidence type="ECO:0000256" key="3">
    <source>
        <dbReference type="ARBA" id="ARBA00022679"/>
    </source>
</evidence>
<gene>
    <name evidence="5" type="ORF">NEF87_004290</name>
</gene>
<name>A0ABY6HX65_9ARCH</name>
<dbReference type="InterPro" id="IPR001173">
    <property type="entry name" value="Glyco_trans_2-like"/>
</dbReference>
<evidence type="ECO:0000313" key="6">
    <source>
        <dbReference type="Proteomes" id="UP001208689"/>
    </source>
</evidence>
<evidence type="ECO:0000256" key="1">
    <source>
        <dbReference type="ARBA" id="ARBA00006739"/>
    </source>
</evidence>
<dbReference type="SUPFAM" id="SSF53448">
    <property type="entry name" value="Nucleotide-diphospho-sugar transferases"/>
    <property type="match status" value="1"/>
</dbReference>
<dbReference type="PANTHER" id="PTHR43179:SF12">
    <property type="entry name" value="GALACTOFURANOSYLTRANSFERASE GLFT2"/>
    <property type="match status" value="1"/>
</dbReference>
<comment type="similarity">
    <text evidence="1">Belongs to the glycosyltransferase 2 family.</text>
</comment>
<dbReference type="Pfam" id="PF00535">
    <property type="entry name" value="Glycos_transf_2"/>
    <property type="match status" value="1"/>
</dbReference>
<evidence type="ECO:0000313" key="5">
    <source>
        <dbReference type="EMBL" id="UYP48005.1"/>
    </source>
</evidence>
<protein>
    <recommendedName>
        <fullName evidence="4">Glycosyltransferase 2-like domain-containing protein</fullName>
    </recommendedName>
</protein>